<gene>
    <name evidence="6" type="ORF">OMAG_002404</name>
</gene>
<dbReference type="Proteomes" id="UP000033428">
    <property type="component" value="Unassembled WGS sequence"/>
</dbReference>
<keyword evidence="3" id="KW-0479">Metal-binding</keyword>
<dbReference type="SUPFAM" id="SSF69819">
    <property type="entry name" value="MTH1598-like"/>
    <property type="match status" value="1"/>
</dbReference>
<dbReference type="AlphaFoldDB" id="A0A0F0CQQ3"/>
<dbReference type="PANTHER" id="PTHR12682:SF11">
    <property type="entry name" value="PROTEIN ARCHEASE"/>
    <property type="match status" value="1"/>
</dbReference>
<evidence type="ECO:0000313" key="7">
    <source>
        <dbReference type="Proteomes" id="UP000033428"/>
    </source>
</evidence>
<dbReference type="GO" id="GO:0046872">
    <property type="term" value="F:metal ion binding"/>
    <property type="evidence" value="ECO:0007669"/>
    <property type="project" value="UniProtKB-KW"/>
</dbReference>
<organism evidence="6 7">
    <name type="scientific">Candidatus Omnitrophus magneticus</name>
    <dbReference type="NCBI Taxonomy" id="1609969"/>
    <lineage>
        <taxon>Bacteria</taxon>
        <taxon>Pseudomonadati</taxon>
        <taxon>Candidatus Omnitrophota</taxon>
        <taxon>Candidatus Omnitrophus</taxon>
    </lineage>
</organism>
<sequence>MKPYKQLDHTADLSCSARGKTLEELFENSARAMFDIISGGRAVKIKDEAEEVEDIAVRAEGIDNESLLVTWLNELLYLSFSKKILFYKFNITAVQNFSLSAVSRGYKISDKTHVKKEIKSVTYHGLKIIKKIRYYEVNIIFDV</sequence>
<evidence type="ECO:0000256" key="2">
    <source>
        <dbReference type="ARBA" id="ARBA00022694"/>
    </source>
</evidence>
<evidence type="ECO:0000313" key="6">
    <source>
        <dbReference type="EMBL" id="KJJ83745.1"/>
    </source>
</evidence>
<name>A0A0F0CQQ3_9BACT</name>
<dbReference type="InterPro" id="IPR036820">
    <property type="entry name" value="Archease_dom_sf"/>
</dbReference>
<reference evidence="6 7" key="1">
    <citation type="submission" date="2015-02" db="EMBL/GenBank/DDBJ databases">
        <title>Single-cell genomics of uncultivated deep-branching MTB reveals a conserved set of magnetosome genes.</title>
        <authorList>
            <person name="Kolinko S."/>
            <person name="Richter M."/>
            <person name="Glockner F.O."/>
            <person name="Brachmann A."/>
            <person name="Schuler D."/>
        </authorList>
    </citation>
    <scope>NUCLEOTIDE SEQUENCE [LARGE SCALE GENOMIC DNA]</scope>
    <source>
        <strain evidence="6">SKK-01</strain>
    </source>
</reference>
<evidence type="ECO:0000256" key="3">
    <source>
        <dbReference type="ARBA" id="ARBA00022723"/>
    </source>
</evidence>
<dbReference type="InterPro" id="IPR023572">
    <property type="entry name" value="Archease_dom"/>
</dbReference>
<accession>A0A0F0CQQ3</accession>
<comment type="similarity">
    <text evidence="1">Belongs to the archease family.</text>
</comment>
<protein>
    <recommendedName>
        <fullName evidence="5">Archease domain-containing protein</fullName>
    </recommendedName>
</protein>
<dbReference type="Pfam" id="PF01951">
    <property type="entry name" value="Archease"/>
    <property type="match status" value="1"/>
</dbReference>
<dbReference type="PANTHER" id="PTHR12682">
    <property type="entry name" value="ARCHEASE"/>
    <property type="match status" value="1"/>
</dbReference>
<dbReference type="Gene3D" id="3.55.10.10">
    <property type="entry name" value="Archease domain"/>
    <property type="match status" value="1"/>
</dbReference>
<keyword evidence="2" id="KW-0819">tRNA processing</keyword>
<evidence type="ECO:0000256" key="1">
    <source>
        <dbReference type="ARBA" id="ARBA00007963"/>
    </source>
</evidence>
<dbReference type="GO" id="GO:0008033">
    <property type="term" value="P:tRNA processing"/>
    <property type="evidence" value="ECO:0007669"/>
    <property type="project" value="UniProtKB-KW"/>
</dbReference>
<evidence type="ECO:0000259" key="5">
    <source>
        <dbReference type="Pfam" id="PF01951"/>
    </source>
</evidence>
<feature type="domain" description="Archease" evidence="5">
    <location>
        <begin position="4"/>
        <end position="143"/>
    </location>
</feature>
<proteinExistence type="inferred from homology"/>
<evidence type="ECO:0000256" key="4">
    <source>
        <dbReference type="ARBA" id="ARBA00022837"/>
    </source>
</evidence>
<dbReference type="EMBL" id="JYNY01000495">
    <property type="protein sequence ID" value="KJJ83745.1"/>
    <property type="molecule type" value="Genomic_DNA"/>
</dbReference>
<keyword evidence="4" id="KW-0106">Calcium</keyword>
<keyword evidence="7" id="KW-1185">Reference proteome</keyword>
<comment type="caution">
    <text evidence="6">The sequence shown here is derived from an EMBL/GenBank/DDBJ whole genome shotgun (WGS) entry which is preliminary data.</text>
</comment>
<dbReference type="InterPro" id="IPR002804">
    <property type="entry name" value="Archease"/>
</dbReference>